<dbReference type="KEGG" id="sphk:SKP52_16470"/>
<dbReference type="RefSeq" id="WP_052208421.1">
    <property type="nucleotide sequence ID" value="NZ_CP009122.1"/>
</dbReference>
<dbReference type="Pfam" id="PF04940">
    <property type="entry name" value="BLUF"/>
    <property type="match status" value="1"/>
</dbReference>
<evidence type="ECO:0000313" key="3">
    <source>
        <dbReference type="Proteomes" id="UP000030907"/>
    </source>
</evidence>
<protein>
    <recommendedName>
        <fullName evidence="1">BLUF domain-containing protein</fullName>
    </recommendedName>
</protein>
<dbReference type="STRING" id="1515612.SKP52_16470"/>
<dbReference type="Gene3D" id="3.30.70.100">
    <property type="match status" value="1"/>
</dbReference>
<dbReference type="InterPro" id="IPR007024">
    <property type="entry name" value="BLUF_domain"/>
</dbReference>
<dbReference type="InterPro" id="IPR036046">
    <property type="entry name" value="Acylphosphatase-like_dom_sf"/>
</dbReference>
<dbReference type="SMART" id="SM01034">
    <property type="entry name" value="BLUF"/>
    <property type="match status" value="1"/>
</dbReference>
<dbReference type="EMBL" id="CP009122">
    <property type="protein sequence ID" value="AJA10168.1"/>
    <property type="molecule type" value="Genomic_DNA"/>
</dbReference>
<dbReference type="AlphaFoldDB" id="A0A0A7PLV9"/>
<dbReference type="Proteomes" id="UP000030907">
    <property type="component" value="Chromosome"/>
</dbReference>
<dbReference type="HOGENOM" id="CLU_097099_3_2_5"/>
<dbReference type="GO" id="GO:0071949">
    <property type="term" value="F:FAD binding"/>
    <property type="evidence" value="ECO:0007669"/>
    <property type="project" value="InterPro"/>
</dbReference>
<name>A0A0A7PLV9_9SPHN</name>
<dbReference type="SUPFAM" id="SSF54975">
    <property type="entry name" value="Acylphosphatase/BLUF domain-like"/>
    <property type="match status" value="1"/>
</dbReference>
<keyword evidence="3" id="KW-1185">Reference proteome</keyword>
<dbReference type="PROSITE" id="PS50925">
    <property type="entry name" value="BLUF"/>
    <property type="match status" value="1"/>
</dbReference>
<gene>
    <name evidence="2" type="ORF">SKP52_16470</name>
</gene>
<dbReference type="OrthoDB" id="196105at2"/>
<evidence type="ECO:0000259" key="1">
    <source>
        <dbReference type="PROSITE" id="PS50925"/>
    </source>
</evidence>
<sequence>MLSVTYVSVADPLIGDDDIAAILVSACRNNARDELTGALVYNGHNFLQLLEGPDEKVEACLAAIRSDPRHDGMTEVRRRTVETRDFGEWAMLYDPRFEWQDEGLARLAANGRIDAADERMFANFIALGRRPIAR</sequence>
<accession>A0A0A7PLV9</accession>
<proteinExistence type="predicted"/>
<evidence type="ECO:0000313" key="2">
    <source>
        <dbReference type="EMBL" id="AJA10168.1"/>
    </source>
</evidence>
<organism evidence="2 3">
    <name type="scientific">Sphingopyxis fribergensis</name>
    <dbReference type="NCBI Taxonomy" id="1515612"/>
    <lineage>
        <taxon>Bacteria</taxon>
        <taxon>Pseudomonadati</taxon>
        <taxon>Pseudomonadota</taxon>
        <taxon>Alphaproteobacteria</taxon>
        <taxon>Sphingomonadales</taxon>
        <taxon>Sphingomonadaceae</taxon>
        <taxon>Sphingopyxis</taxon>
    </lineage>
</organism>
<reference evidence="2 3" key="1">
    <citation type="journal article" date="2015" name="Int. J. Syst. Evol. Microbiol.">
        <title>Description of Sphingopyxis fribergensis sp. nov. - a soil bacterium with the ability to degrade styrene and phenylacetic acid.</title>
        <authorList>
            <person name="Oelschlagel M."/>
            <person name="Ruckert C."/>
            <person name="Kalinowski J."/>
            <person name="Schmidt G."/>
            <person name="Schlomann M."/>
            <person name="Tischler D."/>
        </authorList>
    </citation>
    <scope>NUCLEOTIDE SEQUENCE [LARGE SCALE GENOMIC DNA]</scope>
    <source>
        <strain evidence="2 3">Kp5.2</strain>
    </source>
</reference>
<feature type="domain" description="BLUF" evidence="1">
    <location>
        <begin position="1"/>
        <end position="92"/>
    </location>
</feature>
<dbReference type="GO" id="GO:0009882">
    <property type="term" value="F:blue light photoreceptor activity"/>
    <property type="evidence" value="ECO:0007669"/>
    <property type="project" value="InterPro"/>
</dbReference>